<dbReference type="AlphaFoldDB" id="A0AAW2G8N5"/>
<evidence type="ECO:0008006" key="3">
    <source>
        <dbReference type="Google" id="ProtNLM"/>
    </source>
</evidence>
<reference evidence="1 2" key="1">
    <citation type="submission" date="2023-03" db="EMBL/GenBank/DDBJ databases">
        <title>High recombination rates correlate with genetic variation in Cardiocondyla obscurior ants.</title>
        <authorList>
            <person name="Errbii M."/>
        </authorList>
    </citation>
    <scope>NUCLEOTIDE SEQUENCE [LARGE SCALE GENOMIC DNA]</scope>
    <source>
        <strain evidence="1">Alpha-2009</strain>
        <tissue evidence="1">Whole body</tissue>
    </source>
</reference>
<accession>A0AAW2G8N5</accession>
<sequence>MSVRIRLICVTVNAFRFSEVKLSKSSAIAGGTVSSSPIGSFLFIFSPISLLHRFFSLLKLSARCRNCRQCLSFSITPCSVFRYLLKIDIVTCWSDSDQKLTSTVNSR</sequence>
<comment type="caution">
    <text evidence="1">The sequence shown here is derived from an EMBL/GenBank/DDBJ whole genome shotgun (WGS) entry which is preliminary data.</text>
</comment>
<organism evidence="1 2">
    <name type="scientific">Cardiocondyla obscurior</name>
    <dbReference type="NCBI Taxonomy" id="286306"/>
    <lineage>
        <taxon>Eukaryota</taxon>
        <taxon>Metazoa</taxon>
        <taxon>Ecdysozoa</taxon>
        <taxon>Arthropoda</taxon>
        <taxon>Hexapoda</taxon>
        <taxon>Insecta</taxon>
        <taxon>Pterygota</taxon>
        <taxon>Neoptera</taxon>
        <taxon>Endopterygota</taxon>
        <taxon>Hymenoptera</taxon>
        <taxon>Apocrita</taxon>
        <taxon>Aculeata</taxon>
        <taxon>Formicoidea</taxon>
        <taxon>Formicidae</taxon>
        <taxon>Myrmicinae</taxon>
        <taxon>Cardiocondyla</taxon>
    </lineage>
</organism>
<evidence type="ECO:0000313" key="1">
    <source>
        <dbReference type="EMBL" id="KAL0123965.1"/>
    </source>
</evidence>
<gene>
    <name evidence="1" type="ORF">PUN28_006050</name>
</gene>
<dbReference type="Proteomes" id="UP001430953">
    <property type="component" value="Unassembled WGS sequence"/>
</dbReference>
<name>A0AAW2G8N5_9HYME</name>
<dbReference type="EMBL" id="JADYXP020000005">
    <property type="protein sequence ID" value="KAL0123965.1"/>
    <property type="molecule type" value="Genomic_DNA"/>
</dbReference>
<proteinExistence type="predicted"/>
<protein>
    <recommendedName>
        <fullName evidence="3">Secreted protein</fullName>
    </recommendedName>
</protein>
<evidence type="ECO:0000313" key="2">
    <source>
        <dbReference type="Proteomes" id="UP001430953"/>
    </source>
</evidence>
<keyword evidence="2" id="KW-1185">Reference proteome</keyword>